<evidence type="ECO:0000313" key="3">
    <source>
        <dbReference type="Proteomes" id="UP000324222"/>
    </source>
</evidence>
<feature type="compositionally biased region" description="Low complexity" evidence="1">
    <location>
        <begin position="11"/>
        <end position="25"/>
    </location>
</feature>
<name>A0A5B7GGY3_PORTR</name>
<dbReference type="AlphaFoldDB" id="A0A5B7GGY3"/>
<proteinExistence type="predicted"/>
<accession>A0A5B7GGY3</accession>
<reference evidence="2 3" key="1">
    <citation type="submission" date="2019-05" db="EMBL/GenBank/DDBJ databases">
        <title>Another draft genome of Portunus trituberculatus and its Hox gene families provides insights of decapod evolution.</title>
        <authorList>
            <person name="Jeong J.-H."/>
            <person name="Song I."/>
            <person name="Kim S."/>
            <person name="Choi T."/>
            <person name="Kim D."/>
            <person name="Ryu S."/>
            <person name="Kim W."/>
        </authorList>
    </citation>
    <scope>NUCLEOTIDE SEQUENCE [LARGE SCALE GENOMIC DNA]</scope>
    <source>
        <tissue evidence="2">Muscle</tissue>
    </source>
</reference>
<protein>
    <submittedName>
        <fullName evidence="2">Uncharacterized protein</fullName>
    </submittedName>
</protein>
<keyword evidence="3" id="KW-1185">Reference proteome</keyword>
<organism evidence="2 3">
    <name type="scientific">Portunus trituberculatus</name>
    <name type="common">Swimming crab</name>
    <name type="synonym">Neptunus trituberculatus</name>
    <dbReference type="NCBI Taxonomy" id="210409"/>
    <lineage>
        <taxon>Eukaryota</taxon>
        <taxon>Metazoa</taxon>
        <taxon>Ecdysozoa</taxon>
        <taxon>Arthropoda</taxon>
        <taxon>Crustacea</taxon>
        <taxon>Multicrustacea</taxon>
        <taxon>Malacostraca</taxon>
        <taxon>Eumalacostraca</taxon>
        <taxon>Eucarida</taxon>
        <taxon>Decapoda</taxon>
        <taxon>Pleocyemata</taxon>
        <taxon>Brachyura</taxon>
        <taxon>Eubrachyura</taxon>
        <taxon>Portunoidea</taxon>
        <taxon>Portunidae</taxon>
        <taxon>Portuninae</taxon>
        <taxon>Portunus</taxon>
    </lineage>
</organism>
<evidence type="ECO:0000256" key="1">
    <source>
        <dbReference type="SAM" id="MobiDB-lite"/>
    </source>
</evidence>
<dbReference type="Proteomes" id="UP000324222">
    <property type="component" value="Unassembled WGS sequence"/>
</dbReference>
<comment type="caution">
    <text evidence="2">The sequence shown here is derived from an EMBL/GenBank/DDBJ whole genome shotgun (WGS) entry which is preliminary data.</text>
</comment>
<sequence>MFTLSHPLPRSTVTSISTTAAPPSSHRSHRYHRPAASTTTISLPLSLPQPPQPSPSAGRQGCSAACLAFPSHGAPRESRINKYI</sequence>
<feature type="region of interest" description="Disordered" evidence="1">
    <location>
        <begin position="1"/>
        <end position="62"/>
    </location>
</feature>
<evidence type="ECO:0000313" key="2">
    <source>
        <dbReference type="EMBL" id="MPC56537.1"/>
    </source>
</evidence>
<dbReference type="EMBL" id="VSRR010014016">
    <property type="protein sequence ID" value="MPC56537.1"/>
    <property type="molecule type" value="Genomic_DNA"/>
</dbReference>
<gene>
    <name evidence="2" type="ORF">E2C01_050499</name>
</gene>